<dbReference type="PANTHER" id="PTHR46140:SF1">
    <property type="entry name" value="VACUOLAR TRANSPORTER CHAPERONE COMPLEX SUBUNIT 4-RELATED"/>
    <property type="match status" value="1"/>
</dbReference>
<dbReference type="PANTHER" id="PTHR46140">
    <property type="entry name" value="VACUOLAR TRANSPORTER CHAPERONE 1-RELATED"/>
    <property type="match status" value="1"/>
</dbReference>
<evidence type="ECO:0000256" key="1">
    <source>
        <dbReference type="ARBA" id="ARBA00004128"/>
    </source>
</evidence>
<organism evidence="8 9">
    <name type="scientific">Uncinula necator</name>
    <name type="common">Grape powdery mildew</name>
    <dbReference type="NCBI Taxonomy" id="52586"/>
    <lineage>
        <taxon>Eukaryota</taxon>
        <taxon>Fungi</taxon>
        <taxon>Dikarya</taxon>
        <taxon>Ascomycota</taxon>
        <taxon>Pezizomycotina</taxon>
        <taxon>Leotiomycetes</taxon>
        <taxon>Erysiphales</taxon>
        <taxon>Erysiphaceae</taxon>
        <taxon>Erysiphe</taxon>
    </lineage>
</organism>
<evidence type="ECO:0000256" key="4">
    <source>
        <dbReference type="ARBA" id="ARBA00022989"/>
    </source>
</evidence>
<dbReference type="GO" id="GO:0006799">
    <property type="term" value="P:polyphosphate biosynthetic process"/>
    <property type="evidence" value="ECO:0007669"/>
    <property type="project" value="UniProtKB-ARBA"/>
</dbReference>
<dbReference type="HOGENOM" id="CLU_048481_0_0_1"/>
<comment type="caution">
    <text evidence="8">The sequence shown here is derived from an EMBL/GenBank/DDBJ whole genome shotgun (WGS) entry which is preliminary data.</text>
</comment>
<keyword evidence="3 6" id="KW-0812">Transmembrane</keyword>
<keyword evidence="5 6" id="KW-0472">Membrane</keyword>
<protein>
    <submittedName>
        <fullName evidence="8">Putative spx domain-containing protein</fullName>
    </submittedName>
</protein>
<reference evidence="8 9" key="1">
    <citation type="journal article" date="2014" name="BMC Genomics">
        <title>Adaptive genomic structural variation in the grape powdery mildew pathogen, Erysiphe necator.</title>
        <authorList>
            <person name="Jones L."/>
            <person name="Riaz S."/>
            <person name="Morales-Cruz A."/>
            <person name="Amrine K.C."/>
            <person name="McGuire B."/>
            <person name="Gubler W.D."/>
            <person name="Walker M.A."/>
            <person name="Cantu D."/>
        </authorList>
    </citation>
    <scope>NUCLEOTIDE SEQUENCE [LARGE SCALE GENOMIC DNA]</scope>
    <source>
        <strain evidence="9">c</strain>
    </source>
</reference>
<evidence type="ECO:0000259" key="7">
    <source>
        <dbReference type="PROSITE" id="PS51382"/>
    </source>
</evidence>
<dbReference type="STRING" id="52586.A0A0B1PAZ3"/>
<dbReference type="EMBL" id="JNVN01001229">
    <property type="protein sequence ID" value="KHJ33794.1"/>
    <property type="molecule type" value="Genomic_DNA"/>
</dbReference>
<evidence type="ECO:0000256" key="3">
    <source>
        <dbReference type="ARBA" id="ARBA00022692"/>
    </source>
</evidence>
<dbReference type="OMA" id="KMHTTRD"/>
<dbReference type="Proteomes" id="UP000030854">
    <property type="component" value="Unassembled WGS sequence"/>
</dbReference>
<evidence type="ECO:0000256" key="6">
    <source>
        <dbReference type="SAM" id="Phobius"/>
    </source>
</evidence>
<keyword evidence="4 6" id="KW-1133">Transmembrane helix</keyword>
<dbReference type="InterPro" id="IPR004331">
    <property type="entry name" value="SPX_dom"/>
</dbReference>
<dbReference type="CDD" id="cd14474">
    <property type="entry name" value="SPX_YDR089W"/>
    <property type="match status" value="1"/>
</dbReference>
<evidence type="ECO:0000313" key="8">
    <source>
        <dbReference type="EMBL" id="KHJ33794.1"/>
    </source>
</evidence>
<evidence type="ECO:0000256" key="2">
    <source>
        <dbReference type="ARBA" id="ARBA00022554"/>
    </source>
</evidence>
<proteinExistence type="predicted"/>
<dbReference type="AlphaFoldDB" id="A0A0B1PAZ3"/>
<feature type="transmembrane region" description="Helical" evidence="6">
    <location>
        <begin position="418"/>
        <end position="438"/>
    </location>
</feature>
<dbReference type="PROSITE" id="PS51382">
    <property type="entry name" value="SPX"/>
    <property type="match status" value="1"/>
</dbReference>
<gene>
    <name evidence="8" type="ORF">EV44_g4850</name>
</gene>
<feature type="domain" description="SPX" evidence="7">
    <location>
        <begin position="1"/>
        <end position="165"/>
    </location>
</feature>
<dbReference type="GO" id="GO:0005774">
    <property type="term" value="C:vacuolar membrane"/>
    <property type="evidence" value="ECO:0007669"/>
    <property type="project" value="UniProtKB-SubCell"/>
</dbReference>
<sequence>MKYGQTFRAQSAPLWAPYNVDYDELKNIIKVHTTKSHTQAITIPGHEDERFQQFENLFYEELSNQHDRVDLFVKSKVDEIHCRLQTLQRQVFRLASKYVLDAKHNESLNSRCRDKFIRYERHIEKCGEDIRNLKKFVAAQRVAFHKILKKYTKWTSSKALKELFIDEVLSNPKSFVRRDFDSLISQYLNLLRTLRTAVPDSDKFKDENYLRPVSQQTFNRIHMESQSQNTYWNEYDDGSEVEEEPYIVYIDPNSESFPGAKTLASMFLKAKRPVDKVREWLAPVSTSGERQSLFHKNDRLFEQDSTIGTEIIEDCASYSDLQNGYSTFYNTTILNFNKQILDSKRDSFLIHTVIGCYAASLTLLLIVWLLATTGKKKLRVEVDTGVAIGIIASLLFALIGISLVYLRHQKLSKTHRYCAYATFIFTFLLNTMIPIRMVGNFKI</sequence>
<evidence type="ECO:0000256" key="5">
    <source>
        <dbReference type="ARBA" id="ARBA00023136"/>
    </source>
</evidence>
<dbReference type="InterPro" id="IPR051572">
    <property type="entry name" value="VTC_Complex_Subunit"/>
</dbReference>
<keyword evidence="9" id="KW-1185">Reference proteome</keyword>
<accession>A0A0B1PAZ3</accession>
<feature type="transmembrane region" description="Helical" evidence="6">
    <location>
        <begin position="386"/>
        <end position="406"/>
    </location>
</feature>
<keyword evidence="2" id="KW-0926">Vacuole</keyword>
<name>A0A0B1PAZ3_UNCNE</name>
<feature type="transmembrane region" description="Helical" evidence="6">
    <location>
        <begin position="348"/>
        <end position="371"/>
    </location>
</feature>
<evidence type="ECO:0000313" key="9">
    <source>
        <dbReference type="Proteomes" id="UP000030854"/>
    </source>
</evidence>
<comment type="subcellular location">
    <subcellularLocation>
        <location evidence="1">Vacuole membrane</location>
        <topology evidence="1">Multi-pass membrane protein</topology>
    </subcellularLocation>
</comment>